<dbReference type="EMBL" id="JBFCZG010000005">
    <property type="protein sequence ID" value="KAL3421998.1"/>
    <property type="molecule type" value="Genomic_DNA"/>
</dbReference>
<reference evidence="1 2" key="1">
    <citation type="submission" date="2024-06" db="EMBL/GenBank/DDBJ databases">
        <title>Complete genome of Phlyctema vagabunda strain 19-DSS-EL-015.</title>
        <authorList>
            <person name="Fiorenzani C."/>
        </authorList>
    </citation>
    <scope>NUCLEOTIDE SEQUENCE [LARGE SCALE GENOMIC DNA]</scope>
    <source>
        <strain evidence="1 2">19-DSS-EL-015</strain>
    </source>
</reference>
<evidence type="ECO:0000313" key="1">
    <source>
        <dbReference type="EMBL" id="KAL3421998.1"/>
    </source>
</evidence>
<protein>
    <submittedName>
        <fullName evidence="1">Uncharacterized protein</fullName>
    </submittedName>
</protein>
<evidence type="ECO:0000313" key="2">
    <source>
        <dbReference type="Proteomes" id="UP001629113"/>
    </source>
</evidence>
<organism evidence="1 2">
    <name type="scientific">Phlyctema vagabunda</name>
    <dbReference type="NCBI Taxonomy" id="108571"/>
    <lineage>
        <taxon>Eukaryota</taxon>
        <taxon>Fungi</taxon>
        <taxon>Dikarya</taxon>
        <taxon>Ascomycota</taxon>
        <taxon>Pezizomycotina</taxon>
        <taxon>Leotiomycetes</taxon>
        <taxon>Helotiales</taxon>
        <taxon>Dermateaceae</taxon>
        <taxon>Phlyctema</taxon>
    </lineage>
</organism>
<sequence>MRESSSIELKPDDKISRRSSARMVNAIQAVVLFSSFLAPVLSSALPRTAECEPAVSTSMYIKTETITVTATLPANTPTVTVENAKFYSTQVLPCATCDPELLWVWSNETLANQITITDLVPVVTTTVMPCRFCESSVLPVAASVPSSVPTAAVAPVERAVLAERSPIAKRDLWGEVSFVGFTQQRAVGLENHYCGDKTAVQTYKELSPMSAENQNSAQEYTTFCVNYYYSNIASKNASWRADPLTIVSRITRENREPFIECTFTHKKYDSKDYCAMSGPTDFGVAVTRKPCAYFSGMGTVIETYQCLWKEYGTTAWINDFIANRMNGRELDPSTGFFQRMIVAMSDIWKQHGHSSGFEVSCAVFNQICVAPGFNPPADSASDDEINIYLFLESLYQWSQIQALNINAYVTAQTWGNNQANTIFETLKRATDPPAPENTGIFDFFVAIAGTIAKITPLGMAFAIIEGTTNAALALVTAATGTPTFVPYVPDPNNMNAMIGDIFNKHQMAAINAYSLVLGTKSVKENILAALALEGGILSISIAGCRCLVSFCPQLRATTRTHLRICCAGPQSDLAHVGFVMLAMLTLLTRCPRKLLDPQTGLLDMPGNVEFSEGYRVYPITFNPPDDGNHAEWGRDYLKYEQIDKLAKYNITPTEVYAGSIDCQKKRSGGNQPVVAGTSYFPAYQQVNGAEECFFNLPVVNAGPDTPDHTYCKTEAEKDDNSCDGYWRGSDSGTVDQYTRMSWWGLSNVGIASDDEW</sequence>
<comment type="caution">
    <text evidence="1">The sequence shown here is derived from an EMBL/GenBank/DDBJ whole genome shotgun (WGS) entry which is preliminary data.</text>
</comment>
<gene>
    <name evidence="1" type="ORF">PVAG01_06154</name>
</gene>
<proteinExistence type="predicted"/>
<dbReference type="Proteomes" id="UP001629113">
    <property type="component" value="Unassembled WGS sequence"/>
</dbReference>
<dbReference type="PROSITE" id="PS00430">
    <property type="entry name" value="TONB_DEPENDENT_REC_1"/>
    <property type="match status" value="1"/>
</dbReference>
<accession>A0ABR4PF94</accession>
<dbReference type="InterPro" id="IPR010916">
    <property type="entry name" value="TonB_box_CS"/>
</dbReference>
<name>A0ABR4PF94_9HELO</name>
<keyword evidence="2" id="KW-1185">Reference proteome</keyword>